<keyword evidence="3" id="KW-0238">DNA-binding</keyword>
<evidence type="ECO:0000313" key="6">
    <source>
        <dbReference type="EMBL" id="MEX0428799.1"/>
    </source>
</evidence>
<protein>
    <submittedName>
        <fullName evidence="6">LysR family transcriptional regulator</fullName>
    </submittedName>
</protein>
<sequence length="305" mass="32563">MIDLDALVALRAVDRHRTVAGAAEALGFTPSAVSQQVKRLERQTGVRLLERVGRGVMLTHAGRHLVDEGARLLTDLESLEAGLHRQTGTVAGIVRLTTFSTAMRGLVAPVARGLLDAYPELTLTLAEREPWDTIDLVATGQTDLGLVHSWGDVPLAIPDHVETTAVACDVADVIVHRDHALARRTQVRPADLVEEGWVATPEGTICRQWLTRMYDGTGRLPRIAHVSMEFDSHLALVRAGLGIALVPRLGRAPLGDDLVAVAATDPVPTREIVALHRRSMAASPAVSAVLDAMCADGQNSALASA</sequence>
<dbReference type="SUPFAM" id="SSF46785">
    <property type="entry name" value="Winged helix' DNA-binding domain"/>
    <property type="match status" value="1"/>
</dbReference>
<evidence type="ECO:0000256" key="2">
    <source>
        <dbReference type="ARBA" id="ARBA00023015"/>
    </source>
</evidence>
<keyword evidence="4" id="KW-0804">Transcription</keyword>
<comment type="caution">
    <text evidence="6">The sequence shown here is derived from an EMBL/GenBank/DDBJ whole genome shotgun (WGS) entry which is preliminary data.</text>
</comment>
<evidence type="ECO:0000256" key="4">
    <source>
        <dbReference type="ARBA" id="ARBA00023163"/>
    </source>
</evidence>
<dbReference type="PANTHER" id="PTHR30346:SF29">
    <property type="entry name" value="LYSR SUBSTRATE-BINDING"/>
    <property type="match status" value="1"/>
</dbReference>
<dbReference type="Proteomes" id="UP001556631">
    <property type="component" value="Unassembled WGS sequence"/>
</dbReference>
<dbReference type="EMBL" id="JBFPJR010000026">
    <property type="protein sequence ID" value="MEX0428799.1"/>
    <property type="molecule type" value="Genomic_DNA"/>
</dbReference>
<evidence type="ECO:0000256" key="3">
    <source>
        <dbReference type="ARBA" id="ARBA00023125"/>
    </source>
</evidence>
<proteinExistence type="inferred from homology"/>
<evidence type="ECO:0000256" key="1">
    <source>
        <dbReference type="ARBA" id="ARBA00009437"/>
    </source>
</evidence>
<dbReference type="InterPro" id="IPR036388">
    <property type="entry name" value="WH-like_DNA-bd_sf"/>
</dbReference>
<dbReference type="Gene3D" id="3.40.190.290">
    <property type="match status" value="1"/>
</dbReference>
<name>A0ABV3T0S4_9ACTN</name>
<dbReference type="RefSeq" id="WP_367994766.1">
    <property type="nucleotide sequence ID" value="NZ_JBFPJR010000026.1"/>
</dbReference>
<dbReference type="Gene3D" id="1.10.10.10">
    <property type="entry name" value="Winged helix-like DNA-binding domain superfamily/Winged helix DNA-binding domain"/>
    <property type="match status" value="1"/>
</dbReference>
<reference evidence="6 7" key="1">
    <citation type="submission" date="2024-07" db="EMBL/GenBank/DDBJ databases">
        <authorList>
            <person name="Lee S."/>
            <person name="Kang M."/>
        </authorList>
    </citation>
    <scope>NUCLEOTIDE SEQUENCE [LARGE SCALE GENOMIC DNA]</scope>
    <source>
        <strain evidence="6 7">DS6</strain>
    </source>
</reference>
<feature type="domain" description="HTH lysR-type" evidence="5">
    <location>
        <begin position="2"/>
        <end position="59"/>
    </location>
</feature>
<dbReference type="Pfam" id="PF00126">
    <property type="entry name" value="HTH_1"/>
    <property type="match status" value="1"/>
</dbReference>
<keyword evidence="7" id="KW-1185">Reference proteome</keyword>
<evidence type="ECO:0000313" key="7">
    <source>
        <dbReference type="Proteomes" id="UP001556631"/>
    </source>
</evidence>
<dbReference type="InterPro" id="IPR000847">
    <property type="entry name" value="LysR_HTH_N"/>
</dbReference>
<dbReference type="PROSITE" id="PS50931">
    <property type="entry name" value="HTH_LYSR"/>
    <property type="match status" value="1"/>
</dbReference>
<organism evidence="6 7">
    <name type="scientific">Nocardioides eburneus</name>
    <dbReference type="NCBI Taxonomy" id="3231482"/>
    <lineage>
        <taxon>Bacteria</taxon>
        <taxon>Bacillati</taxon>
        <taxon>Actinomycetota</taxon>
        <taxon>Actinomycetes</taxon>
        <taxon>Propionibacteriales</taxon>
        <taxon>Nocardioidaceae</taxon>
        <taxon>Nocardioides</taxon>
    </lineage>
</organism>
<accession>A0ABV3T0S4</accession>
<keyword evidence="2" id="KW-0805">Transcription regulation</keyword>
<dbReference type="Pfam" id="PF03466">
    <property type="entry name" value="LysR_substrate"/>
    <property type="match status" value="1"/>
</dbReference>
<evidence type="ECO:0000259" key="5">
    <source>
        <dbReference type="PROSITE" id="PS50931"/>
    </source>
</evidence>
<dbReference type="PANTHER" id="PTHR30346">
    <property type="entry name" value="TRANSCRIPTIONAL DUAL REGULATOR HCAR-RELATED"/>
    <property type="match status" value="1"/>
</dbReference>
<gene>
    <name evidence="6" type="ORF">AB3X52_14325</name>
</gene>
<dbReference type="SUPFAM" id="SSF53850">
    <property type="entry name" value="Periplasmic binding protein-like II"/>
    <property type="match status" value="1"/>
</dbReference>
<dbReference type="InterPro" id="IPR005119">
    <property type="entry name" value="LysR_subst-bd"/>
</dbReference>
<dbReference type="InterPro" id="IPR036390">
    <property type="entry name" value="WH_DNA-bd_sf"/>
</dbReference>
<comment type="similarity">
    <text evidence="1">Belongs to the LysR transcriptional regulatory family.</text>
</comment>